<comment type="subcellular location">
    <subcellularLocation>
        <location evidence="2 16">Cytoplasm</location>
    </subcellularLocation>
</comment>
<dbReference type="EMBL" id="CP136051">
    <property type="protein sequence ID" value="WOK07835.1"/>
    <property type="molecule type" value="Genomic_DNA"/>
</dbReference>
<dbReference type="Gene3D" id="3.40.50.620">
    <property type="entry name" value="HUPs"/>
    <property type="match status" value="1"/>
</dbReference>
<comment type="similarity">
    <text evidence="3 16">Belongs to the class-I aminoacyl-tRNA synthetase family. MetG type 1 subfamily.</text>
</comment>
<evidence type="ECO:0000313" key="19">
    <source>
        <dbReference type="Proteomes" id="UP001302349"/>
    </source>
</evidence>
<dbReference type="Pfam" id="PF01588">
    <property type="entry name" value="tRNA_bind"/>
    <property type="match status" value="1"/>
</dbReference>
<proteinExistence type="inferred from homology"/>
<evidence type="ECO:0000256" key="6">
    <source>
        <dbReference type="ARBA" id="ARBA00022555"/>
    </source>
</evidence>
<name>A0ABZ0ITW9_9BACT</name>
<dbReference type="Pfam" id="PF09334">
    <property type="entry name" value="tRNA-synt_1g"/>
    <property type="match status" value="1"/>
</dbReference>
<dbReference type="Gene3D" id="2.20.28.20">
    <property type="entry name" value="Methionyl-tRNA synthetase, Zn-domain"/>
    <property type="match status" value="1"/>
</dbReference>
<dbReference type="InterPro" id="IPR004495">
    <property type="entry name" value="Met-tRNA-synth_bsu_C"/>
</dbReference>
<evidence type="ECO:0000256" key="9">
    <source>
        <dbReference type="ARBA" id="ARBA00022741"/>
    </source>
</evidence>
<dbReference type="HAMAP" id="MF_00098">
    <property type="entry name" value="Met_tRNA_synth_type1"/>
    <property type="match status" value="1"/>
</dbReference>
<dbReference type="Gene3D" id="2.40.50.140">
    <property type="entry name" value="Nucleic acid-binding proteins"/>
    <property type="match status" value="1"/>
</dbReference>
<dbReference type="Gene3D" id="1.10.730.10">
    <property type="entry name" value="Isoleucyl-tRNA Synthetase, Domain 1"/>
    <property type="match status" value="1"/>
</dbReference>
<dbReference type="PROSITE" id="PS50886">
    <property type="entry name" value="TRBD"/>
    <property type="match status" value="1"/>
</dbReference>
<dbReference type="SUPFAM" id="SSF52374">
    <property type="entry name" value="Nucleotidylyl transferase"/>
    <property type="match status" value="1"/>
</dbReference>
<dbReference type="CDD" id="cd07957">
    <property type="entry name" value="Anticodon_Ia_Met"/>
    <property type="match status" value="1"/>
</dbReference>
<evidence type="ECO:0000256" key="2">
    <source>
        <dbReference type="ARBA" id="ARBA00004496"/>
    </source>
</evidence>
<dbReference type="InterPro" id="IPR014729">
    <property type="entry name" value="Rossmann-like_a/b/a_fold"/>
</dbReference>
<feature type="binding site" evidence="16">
    <location>
        <position position="148"/>
    </location>
    <ligand>
        <name>Zn(2+)</name>
        <dbReference type="ChEBI" id="CHEBI:29105"/>
    </ligand>
</feature>
<evidence type="ECO:0000256" key="4">
    <source>
        <dbReference type="ARBA" id="ARBA00011738"/>
    </source>
</evidence>
<feature type="binding site" evidence="16">
    <location>
        <position position="335"/>
    </location>
    <ligand>
        <name>ATP</name>
        <dbReference type="ChEBI" id="CHEBI:30616"/>
    </ligand>
</feature>
<keyword evidence="19" id="KW-1185">Reference proteome</keyword>
<dbReference type="InterPro" id="IPR009080">
    <property type="entry name" value="tRNAsynth_Ia_anticodon-bd"/>
</dbReference>
<accession>A0ABZ0ITW9</accession>
<evidence type="ECO:0000256" key="16">
    <source>
        <dbReference type="HAMAP-Rule" id="MF_00098"/>
    </source>
</evidence>
<dbReference type="InterPro" id="IPR012340">
    <property type="entry name" value="NA-bd_OB-fold"/>
</dbReference>
<dbReference type="CDD" id="cd00814">
    <property type="entry name" value="MetRS_core"/>
    <property type="match status" value="1"/>
</dbReference>
<dbReference type="SUPFAM" id="SSF57770">
    <property type="entry name" value="Methionyl-tRNA synthetase (MetRS), Zn-domain"/>
    <property type="match status" value="1"/>
</dbReference>
<evidence type="ECO:0000313" key="18">
    <source>
        <dbReference type="EMBL" id="WOK07835.1"/>
    </source>
</evidence>
<dbReference type="RefSeq" id="WP_317490484.1">
    <property type="nucleotide sequence ID" value="NZ_CP136051.1"/>
</dbReference>
<keyword evidence="7 16" id="KW-0436">Ligase</keyword>
<dbReference type="PANTHER" id="PTHR45765:SF1">
    <property type="entry name" value="METHIONINE--TRNA LIGASE, CYTOPLASMIC"/>
    <property type="match status" value="1"/>
</dbReference>
<keyword evidence="10 16" id="KW-0862">Zinc</keyword>
<dbReference type="InterPro" id="IPR014758">
    <property type="entry name" value="Met-tRNA_synth"/>
</dbReference>
<dbReference type="EC" id="6.1.1.10" evidence="16"/>
<feature type="domain" description="TRNA-binding" evidence="17">
    <location>
        <begin position="588"/>
        <end position="689"/>
    </location>
</feature>
<dbReference type="SUPFAM" id="SSF50249">
    <property type="entry name" value="Nucleic acid-binding proteins"/>
    <property type="match status" value="1"/>
</dbReference>
<evidence type="ECO:0000256" key="7">
    <source>
        <dbReference type="ARBA" id="ARBA00022598"/>
    </source>
</evidence>
<evidence type="ECO:0000256" key="15">
    <source>
        <dbReference type="ARBA" id="ARBA00047364"/>
    </source>
</evidence>
<keyword evidence="13 16" id="KW-0648">Protein biosynthesis</keyword>
<dbReference type="InterPro" id="IPR033911">
    <property type="entry name" value="MetRS_core"/>
</dbReference>
<keyword evidence="9 16" id="KW-0547">Nucleotide-binding</keyword>
<comment type="cofactor">
    <cofactor evidence="16">
        <name>Zn(2+)</name>
        <dbReference type="ChEBI" id="CHEBI:29105"/>
    </cofactor>
    <text evidence="16">Binds 1 zinc ion per subunit.</text>
</comment>
<dbReference type="PRINTS" id="PR01041">
    <property type="entry name" value="TRNASYNTHMET"/>
</dbReference>
<dbReference type="InterPro" id="IPR029038">
    <property type="entry name" value="MetRS_Zn"/>
</dbReference>
<dbReference type="NCBIfam" id="NF001100">
    <property type="entry name" value="PRK00133.1"/>
    <property type="match status" value="1"/>
</dbReference>
<comment type="subunit">
    <text evidence="4 16">Homodimer.</text>
</comment>
<evidence type="ECO:0000256" key="11">
    <source>
        <dbReference type="ARBA" id="ARBA00022840"/>
    </source>
</evidence>
<reference evidence="18 19" key="1">
    <citation type="journal article" date="2023" name="Microbiol. Resour. Announc.">
        <title>Complete Genome Sequence of Imperialibacter roseus strain P4T.</title>
        <authorList>
            <person name="Tizabi D.R."/>
            <person name="Bachvaroff T."/>
            <person name="Hill R.T."/>
        </authorList>
    </citation>
    <scope>NUCLEOTIDE SEQUENCE [LARGE SCALE GENOMIC DNA]</scope>
    <source>
        <strain evidence="18 19">P4T</strain>
    </source>
</reference>
<protein>
    <recommendedName>
        <fullName evidence="16">Methionine--tRNA ligase</fullName>
        <ecNumber evidence="16">6.1.1.10</ecNumber>
    </recommendedName>
    <alternativeName>
        <fullName evidence="16">Methionyl-tRNA synthetase</fullName>
        <shortName evidence="16">MetRS</shortName>
    </alternativeName>
</protein>
<dbReference type="InterPro" id="IPR002547">
    <property type="entry name" value="tRNA-bd_dom"/>
</dbReference>
<evidence type="ECO:0000256" key="5">
    <source>
        <dbReference type="ARBA" id="ARBA00022490"/>
    </source>
</evidence>
<evidence type="ECO:0000256" key="14">
    <source>
        <dbReference type="ARBA" id="ARBA00023146"/>
    </source>
</evidence>
<dbReference type="PANTHER" id="PTHR45765">
    <property type="entry name" value="METHIONINE--TRNA LIGASE"/>
    <property type="match status" value="1"/>
</dbReference>
<keyword evidence="8 16" id="KW-0479">Metal-binding</keyword>
<evidence type="ECO:0000259" key="17">
    <source>
        <dbReference type="PROSITE" id="PS50886"/>
    </source>
</evidence>
<dbReference type="InterPro" id="IPR015413">
    <property type="entry name" value="Methionyl/Leucyl_tRNA_Synth"/>
</dbReference>
<dbReference type="Proteomes" id="UP001302349">
    <property type="component" value="Chromosome"/>
</dbReference>
<dbReference type="InterPro" id="IPR023458">
    <property type="entry name" value="Met-tRNA_ligase_1"/>
</dbReference>
<dbReference type="SUPFAM" id="SSF47323">
    <property type="entry name" value="Anticodon-binding domain of a subclass of class I aminoacyl-tRNA synthetases"/>
    <property type="match status" value="1"/>
</dbReference>
<keyword evidence="14 16" id="KW-0030">Aminoacyl-tRNA synthetase</keyword>
<evidence type="ECO:0000256" key="10">
    <source>
        <dbReference type="ARBA" id="ARBA00022833"/>
    </source>
</evidence>
<dbReference type="Pfam" id="PF19303">
    <property type="entry name" value="Anticodon_3"/>
    <property type="match status" value="1"/>
</dbReference>
<evidence type="ECO:0000256" key="8">
    <source>
        <dbReference type="ARBA" id="ARBA00022723"/>
    </source>
</evidence>
<feature type="binding site" evidence="16">
    <location>
        <position position="161"/>
    </location>
    <ligand>
        <name>Zn(2+)</name>
        <dbReference type="ChEBI" id="CHEBI:29105"/>
    </ligand>
</feature>
<evidence type="ECO:0000256" key="3">
    <source>
        <dbReference type="ARBA" id="ARBA00008258"/>
    </source>
</evidence>
<comment type="catalytic activity">
    <reaction evidence="15 16">
        <text>tRNA(Met) + L-methionine + ATP = L-methionyl-tRNA(Met) + AMP + diphosphate</text>
        <dbReference type="Rhea" id="RHEA:13481"/>
        <dbReference type="Rhea" id="RHEA-COMP:9667"/>
        <dbReference type="Rhea" id="RHEA-COMP:9698"/>
        <dbReference type="ChEBI" id="CHEBI:30616"/>
        <dbReference type="ChEBI" id="CHEBI:33019"/>
        <dbReference type="ChEBI" id="CHEBI:57844"/>
        <dbReference type="ChEBI" id="CHEBI:78442"/>
        <dbReference type="ChEBI" id="CHEBI:78530"/>
        <dbReference type="ChEBI" id="CHEBI:456215"/>
        <dbReference type="EC" id="6.1.1.10"/>
    </reaction>
</comment>
<keyword evidence="12 16" id="KW-0694">RNA-binding</keyword>
<keyword evidence="11 16" id="KW-0067">ATP-binding</keyword>
<comment type="function">
    <text evidence="1 16">Is required not only for elongation of protein synthesis but also for the initiation of all mRNA translation through initiator tRNA(fMet) aminoacylation.</text>
</comment>
<keyword evidence="6 16" id="KW-0820">tRNA-binding</keyword>
<evidence type="ECO:0000256" key="12">
    <source>
        <dbReference type="ARBA" id="ARBA00022884"/>
    </source>
</evidence>
<keyword evidence="5 16" id="KW-0963">Cytoplasm</keyword>
<feature type="binding site" evidence="16">
    <location>
        <position position="151"/>
    </location>
    <ligand>
        <name>Zn(2+)</name>
        <dbReference type="ChEBI" id="CHEBI:29105"/>
    </ligand>
</feature>
<dbReference type="NCBIfam" id="TIGR00399">
    <property type="entry name" value="metG_C_term"/>
    <property type="match status" value="1"/>
</dbReference>
<dbReference type="InterPro" id="IPR041872">
    <property type="entry name" value="Anticodon_Met"/>
</dbReference>
<feature type="binding site" evidence="16">
    <location>
        <position position="164"/>
    </location>
    <ligand>
        <name>Zn(2+)</name>
        <dbReference type="ChEBI" id="CHEBI:29105"/>
    </ligand>
</feature>
<feature type="short sequence motif" description="'KMSKS' region" evidence="16">
    <location>
        <begin position="332"/>
        <end position="336"/>
    </location>
</feature>
<evidence type="ECO:0000256" key="1">
    <source>
        <dbReference type="ARBA" id="ARBA00003314"/>
    </source>
</evidence>
<dbReference type="NCBIfam" id="TIGR00398">
    <property type="entry name" value="metG"/>
    <property type="match status" value="1"/>
</dbReference>
<organism evidence="18 19">
    <name type="scientific">Imperialibacter roseus</name>
    <dbReference type="NCBI Taxonomy" id="1324217"/>
    <lineage>
        <taxon>Bacteria</taxon>
        <taxon>Pseudomonadati</taxon>
        <taxon>Bacteroidota</taxon>
        <taxon>Cytophagia</taxon>
        <taxon>Cytophagales</taxon>
        <taxon>Flammeovirgaceae</taxon>
        <taxon>Imperialibacter</taxon>
    </lineage>
</organism>
<sequence>MAKKTYKRHTVTAALIYANGPIHIGHLAGCYLPSDIYVRYMRSMGEDIVFVSGTDEHGVPITLKARNEGTTPQGVVDKYYDIIKNSFAEFGISFDTYSRTSREIHHKTSQDFFLNLYEKGIFEEQTTEQYFDEKANQFLADRYIVGTCPTCGNENAYGDQCEKCGSTLSPQELGNPRSMLSGEKPVLKPTKNWYMPLDKLQPKIEKYVDSHPEWKTNVFGQCKSWLNQGLQPRSMTRDLDWGVKVPLPDTEGKVLYVWFDAPIGYISATKELKPNDWEKYWKDEDTRLVHFIGKDNIVFHCIIFPSMLMEHGDFVVPDNVPANEFMNLEGQKISTSRNWAVWLHEYLEEFPGKQDVLRYVLCANAPETKDNDFTWKDFQTRNNSELVAIFGNFVNRAVVLTHKYYEGKVPERGELFQFDEETLAKLAEFPGVIAGSIEQFKFREALASLMDLARLGNKYLADTEPWKLIKTDPERVKTIMNIALQIAATLQVVCEPFLPFTASKLGGMFNQKGVKWSDLGKGDLLAAGHQLEAATLLFEKIEDDVVEAQIAKLEATKKLNSPAEKAGEIKKAEKMEVPGLKEEIVYDDFTKLDMRVATVLECERVPKSDKLLKFLLDTGIDKRTILSGIAKHYQPEDLIGKQVVVLANLAPRKMMGIESQGMILSAEDEEGNLRLLQANAVTNPGATIS</sequence>
<dbReference type="CDD" id="cd02800">
    <property type="entry name" value="tRNA_bind_EcMetRS_like"/>
    <property type="match status" value="1"/>
</dbReference>
<dbReference type="GO" id="GO:0004825">
    <property type="term" value="F:methionine-tRNA ligase activity"/>
    <property type="evidence" value="ECO:0007669"/>
    <property type="project" value="UniProtKB-EC"/>
</dbReference>
<evidence type="ECO:0000256" key="13">
    <source>
        <dbReference type="ARBA" id="ARBA00022917"/>
    </source>
</evidence>
<gene>
    <name evidence="16 18" type="primary">metG</name>
    <name evidence="18" type="ORF">RT717_04240</name>
</gene>
<comment type="caution">
    <text evidence="16">Lacks conserved residue(s) required for the propagation of feature annotation.</text>
</comment>